<keyword evidence="3" id="KW-0479">Metal-binding</keyword>
<dbReference type="GO" id="GO:0004497">
    <property type="term" value="F:monooxygenase activity"/>
    <property type="evidence" value="ECO:0007669"/>
    <property type="project" value="UniProtKB-KW"/>
</dbReference>
<dbReference type="AlphaFoldDB" id="A0A1M6YNP9"/>
<dbReference type="PANTHER" id="PTHR46696:SF1">
    <property type="entry name" value="CYTOCHROME P450 YJIB-RELATED"/>
    <property type="match status" value="1"/>
</dbReference>
<dbReference type="Proteomes" id="UP000184248">
    <property type="component" value="Unassembled WGS sequence"/>
</dbReference>
<dbReference type="SUPFAM" id="SSF48264">
    <property type="entry name" value="Cytochrome P450"/>
    <property type="match status" value="1"/>
</dbReference>
<keyword evidence="3" id="KW-0349">Heme</keyword>
<reference evidence="5" key="1">
    <citation type="submission" date="2016-11" db="EMBL/GenBank/DDBJ databases">
        <authorList>
            <person name="Varghese N."/>
            <person name="Submissions S."/>
        </authorList>
    </citation>
    <scope>NUCLEOTIDE SEQUENCE [LARGE SCALE GENOMIC DNA]</scope>
    <source>
        <strain evidence="5">ALO Sharm</strain>
    </source>
</reference>
<evidence type="ECO:0000313" key="5">
    <source>
        <dbReference type="Proteomes" id="UP000184248"/>
    </source>
</evidence>
<dbReference type="Pfam" id="PF00067">
    <property type="entry name" value="p450"/>
    <property type="match status" value="1"/>
</dbReference>
<evidence type="ECO:0000256" key="3">
    <source>
        <dbReference type="RuleBase" id="RU000461"/>
    </source>
</evidence>
<keyword evidence="3" id="KW-0408">Iron</keyword>
<dbReference type="InterPro" id="IPR036396">
    <property type="entry name" value="Cyt_P450_sf"/>
</dbReference>
<dbReference type="GO" id="GO:0020037">
    <property type="term" value="F:heme binding"/>
    <property type="evidence" value="ECO:0007669"/>
    <property type="project" value="InterPro"/>
</dbReference>
<dbReference type="EMBL" id="FRAL01000009">
    <property type="protein sequence ID" value="SHL19715.1"/>
    <property type="molecule type" value="Genomic_DNA"/>
</dbReference>
<dbReference type="GO" id="GO:0016705">
    <property type="term" value="F:oxidoreductase activity, acting on paired donors, with incorporation or reduction of molecular oxygen"/>
    <property type="evidence" value="ECO:0007669"/>
    <property type="project" value="InterPro"/>
</dbReference>
<dbReference type="PANTHER" id="PTHR46696">
    <property type="entry name" value="P450, PUTATIVE (EUROFUNG)-RELATED"/>
    <property type="match status" value="1"/>
</dbReference>
<dbReference type="InterPro" id="IPR001128">
    <property type="entry name" value="Cyt_P450"/>
</dbReference>
<name>A0A1M6YNP9_9GAMM</name>
<keyword evidence="3" id="KW-0560">Oxidoreductase</keyword>
<keyword evidence="5" id="KW-1185">Reference proteome</keyword>
<dbReference type="CDD" id="cd11036">
    <property type="entry name" value="AknT-like"/>
    <property type="match status" value="1"/>
</dbReference>
<evidence type="ECO:0000313" key="4">
    <source>
        <dbReference type="EMBL" id="SHL19715.1"/>
    </source>
</evidence>
<sequence length="370" mass="40400">MLTLDPPSHPNPYPSYANLRQHGGLHYLEAPGLWVASDAATVAEAFEQPACHVRPHEEPVPATIADGPAGELFGRLMRMNEGEAHQAPRRFLMPFLNALDDEEIARLTRYRLSASDVPAPSDAMFRVPVMVIAALLGCPPEHEAWLAAQTSRFVAGLNPLGTSVQREAAHRAAEALMATVSRFETLPTRAQGTLAPDILVANLIGLLSQTHDATAGLIGNAMLALHARPSLRDALAHRPEGVATMIEEVERHDPPVHSTQRFVAASCQLGDTWLKPGDTVLVLTASANRDAALTPDADHFRLERRQRISFSFGAGRHHCPGRRLALGIATHVITGLLERREYVNTLHHQGYLPSRHGRIPRLTSTQEEHA</sequence>
<protein>
    <submittedName>
        <fullName evidence="4">Cytochrome P450</fullName>
    </submittedName>
</protein>
<dbReference type="RefSeq" id="WP_064699050.1">
    <property type="nucleotide sequence ID" value="NZ_BDEO01000005.1"/>
</dbReference>
<dbReference type="Gene3D" id="1.10.630.10">
    <property type="entry name" value="Cytochrome P450"/>
    <property type="match status" value="1"/>
</dbReference>
<comment type="cofactor">
    <cofactor evidence="1">
        <name>heme</name>
        <dbReference type="ChEBI" id="CHEBI:30413"/>
    </cofactor>
</comment>
<comment type="similarity">
    <text evidence="2 3">Belongs to the cytochrome P450 family.</text>
</comment>
<accession>A0A1M6YNP9</accession>
<dbReference type="OrthoDB" id="4258484at2"/>
<evidence type="ECO:0000256" key="1">
    <source>
        <dbReference type="ARBA" id="ARBA00001971"/>
    </source>
</evidence>
<organism evidence="4 5">
    <name type="scientific">Halomonas caseinilytica</name>
    <dbReference type="NCBI Taxonomy" id="438744"/>
    <lineage>
        <taxon>Bacteria</taxon>
        <taxon>Pseudomonadati</taxon>
        <taxon>Pseudomonadota</taxon>
        <taxon>Gammaproteobacteria</taxon>
        <taxon>Oceanospirillales</taxon>
        <taxon>Halomonadaceae</taxon>
        <taxon>Halomonas</taxon>
    </lineage>
</organism>
<proteinExistence type="inferred from homology"/>
<evidence type="ECO:0000256" key="2">
    <source>
        <dbReference type="ARBA" id="ARBA00010617"/>
    </source>
</evidence>
<dbReference type="PROSITE" id="PS00086">
    <property type="entry name" value="CYTOCHROME_P450"/>
    <property type="match status" value="1"/>
</dbReference>
<dbReference type="InterPro" id="IPR017972">
    <property type="entry name" value="Cyt_P450_CS"/>
</dbReference>
<keyword evidence="3" id="KW-0503">Monooxygenase</keyword>
<gene>
    <name evidence="4" type="ORF">SAMN05192556_10940</name>
</gene>
<dbReference type="GO" id="GO:0005506">
    <property type="term" value="F:iron ion binding"/>
    <property type="evidence" value="ECO:0007669"/>
    <property type="project" value="InterPro"/>
</dbReference>